<evidence type="ECO:0000259" key="1">
    <source>
        <dbReference type="Pfam" id="PF10592"/>
    </source>
</evidence>
<organism evidence="2 3">
    <name type="scientific">Fusobacterium nucleatum subsp. polymorphum</name>
    <name type="common">Fusobacterium polymorphum</name>
    <dbReference type="NCBI Taxonomy" id="76857"/>
    <lineage>
        <taxon>Bacteria</taxon>
        <taxon>Fusobacteriati</taxon>
        <taxon>Fusobacteriota</taxon>
        <taxon>Fusobacteriia</taxon>
        <taxon>Fusobacteriales</taxon>
        <taxon>Fusobacteriaceae</taxon>
        <taxon>Fusobacterium</taxon>
    </lineage>
</organism>
<dbReference type="AlphaFoldDB" id="A0A1Z3CMP9"/>
<protein>
    <submittedName>
        <fullName evidence="2">Abortive phage resistance protein</fullName>
    </submittedName>
</protein>
<feature type="domain" description="Abortive phage infection protein C-terminal" evidence="1">
    <location>
        <begin position="261"/>
        <end position="537"/>
    </location>
</feature>
<dbReference type="Pfam" id="PF10592">
    <property type="entry name" value="AIPR"/>
    <property type="match status" value="1"/>
</dbReference>
<keyword evidence="3" id="KW-1185">Reference proteome</keyword>
<dbReference type="RefSeq" id="WP_088337956.1">
    <property type="nucleotide sequence ID" value="NZ_CP021934.1"/>
</dbReference>
<proteinExistence type="predicted"/>
<name>A0A1Z3CMP9_FUSNP</name>
<accession>A0A1Z3CMP9</accession>
<dbReference type="InterPro" id="IPR018891">
    <property type="entry name" value="AIPR_C"/>
</dbReference>
<reference evidence="2 3" key="1">
    <citation type="submission" date="2017-06" db="EMBL/GenBank/DDBJ databases">
        <title>Draft genome sequence of Fusobacterium nucleatum subsp. polymorphum KCOM 1260 (=ChDC F218).</title>
        <authorList>
            <person name="Kook J.-K."/>
            <person name="Park S.-N."/>
            <person name="Lim Y.K."/>
            <person name="Roh H."/>
        </authorList>
    </citation>
    <scope>NUCLEOTIDE SEQUENCE [LARGE SCALE GENOMIC DNA]</scope>
    <source>
        <strain evidence="3">KCOM 1260 (ChDC F218)</strain>
    </source>
</reference>
<evidence type="ECO:0000313" key="2">
    <source>
        <dbReference type="EMBL" id="ASC04016.1"/>
    </source>
</evidence>
<dbReference type="Proteomes" id="UP000196759">
    <property type="component" value="Chromosome"/>
</dbReference>
<dbReference type="EMBL" id="CP021934">
    <property type="protein sequence ID" value="ASC04016.1"/>
    <property type="molecule type" value="Genomic_DNA"/>
</dbReference>
<evidence type="ECO:0000313" key="3">
    <source>
        <dbReference type="Proteomes" id="UP000196759"/>
    </source>
</evidence>
<sequence>MSQSTKTNNQLLLEKCIEEEYKESTGYKTKNDYFEHFAASQVLKNFNLSDEEIDNGNSGGPLDGGCDNLYIFLNDELITTDQTENLNPRRGSYLDFHILQSKYTFSFKEDTIMKWKTTSNNLLNLSNELNKYTKRYNETIIETFTMFKNILEKLIRNQVKVRFFFYYITLGIEIPRNVEEQASELKITIKEYYPSAEINVNFVTADQLMDMYNTDSEISVNLDLADQPISLSENEYISLVRIGTYFNFITDDNHNLRKSFFEANVRDYQGHNSVNSSIANTLKGTGSEDFWWLNNGVTILSSDIKLITNKSLQVVNPEIVNGLQTSREIFNYFSDKIENIDKDKRNILVRVIKPENEESRDNIIFSTNNQTSIPKSSLRVTDTIHLQIEMFFKNHGLYYDRRKNYYKNQKKKSTDIISVSFLAQCLISLILRKPDFARARPSTLLTDKETYKILYEDNQDLETYYKAACIGRQVQNVLKNDKDIPKVEVNDILFYVIYAVAANKMKKKELSFLDIKNIDTITNEDILSVANKIYETYKNLGGNSSIAKSKTFIDNVYSLFNL</sequence>
<gene>
    <name evidence="2" type="ORF">CBG50_12705</name>
</gene>